<evidence type="ECO:0000256" key="4">
    <source>
        <dbReference type="SAM" id="MobiDB-lite"/>
    </source>
</evidence>
<dbReference type="AlphaFoldDB" id="A0A7W8AHV7"/>
<evidence type="ECO:0000256" key="2">
    <source>
        <dbReference type="ARBA" id="ARBA00023125"/>
    </source>
</evidence>
<evidence type="ECO:0000313" key="7">
    <source>
        <dbReference type="Proteomes" id="UP000531231"/>
    </source>
</evidence>
<evidence type="ECO:0000259" key="5">
    <source>
        <dbReference type="PROSITE" id="PS51118"/>
    </source>
</evidence>
<keyword evidence="7" id="KW-1185">Reference proteome</keyword>
<name>A0A7W8AHV7_9HYPH</name>
<dbReference type="GO" id="GO:0003677">
    <property type="term" value="F:DNA binding"/>
    <property type="evidence" value="ECO:0007669"/>
    <property type="project" value="UniProtKB-KW"/>
</dbReference>
<dbReference type="EMBL" id="JACHIL010000002">
    <property type="protein sequence ID" value="MBB5090697.1"/>
    <property type="molecule type" value="Genomic_DNA"/>
</dbReference>
<dbReference type="PANTHER" id="PTHR33204:SF39">
    <property type="entry name" value="TRANSCRIPTIONAL REGULATORY PROTEIN"/>
    <property type="match status" value="1"/>
</dbReference>
<dbReference type="Gene3D" id="1.10.10.10">
    <property type="entry name" value="Winged helix-like DNA-binding domain superfamily/Winged helix DNA-binding domain"/>
    <property type="match status" value="1"/>
</dbReference>
<dbReference type="InterPro" id="IPR002577">
    <property type="entry name" value="HTH_HxlR"/>
</dbReference>
<protein>
    <submittedName>
        <fullName evidence="6">DNA-binding HxlR family transcriptional regulator</fullName>
    </submittedName>
</protein>
<organism evidence="6 7">
    <name type="scientific">Pseudochrobactrum saccharolyticum</name>
    <dbReference type="NCBI Taxonomy" id="354352"/>
    <lineage>
        <taxon>Bacteria</taxon>
        <taxon>Pseudomonadati</taxon>
        <taxon>Pseudomonadota</taxon>
        <taxon>Alphaproteobacteria</taxon>
        <taxon>Hyphomicrobiales</taxon>
        <taxon>Brucellaceae</taxon>
        <taxon>Pseudochrobactrum</taxon>
    </lineage>
</organism>
<feature type="domain" description="HTH hxlR-type" evidence="5">
    <location>
        <begin position="42"/>
        <end position="140"/>
    </location>
</feature>
<dbReference type="Proteomes" id="UP000531231">
    <property type="component" value="Unassembled WGS sequence"/>
</dbReference>
<dbReference type="SUPFAM" id="SSF46785">
    <property type="entry name" value="Winged helix' DNA-binding domain"/>
    <property type="match status" value="1"/>
</dbReference>
<dbReference type="Pfam" id="PF01638">
    <property type="entry name" value="HxlR"/>
    <property type="match status" value="1"/>
</dbReference>
<dbReference type="InterPro" id="IPR036388">
    <property type="entry name" value="WH-like_DNA-bd_sf"/>
</dbReference>
<gene>
    <name evidence="6" type="ORF">HNQ68_001221</name>
</gene>
<comment type="caution">
    <text evidence="6">The sequence shown here is derived from an EMBL/GenBank/DDBJ whole genome shotgun (WGS) entry which is preliminary data.</text>
</comment>
<evidence type="ECO:0000256" key="1">
    <source>
        <dbReference type="ARBA" id="ARBA00023015"/>
    </source>
</evidence>
<reference evidence="6 7" key="1">
    <citation type="submission" date="2020-08" db="EMBL/GenBank/DDBJ databases">
        <title>Genomic Encyclopedia of Type Strains, Phase IV (KMG-IV): sequencing the most valuable type-strain genomes for metagenomic binning, comparative biology and taxonomic classification.</title>
        <authorList>
            <person name="Goeker M."/>
        </authorList>
    </citation>
    <scope>NUCLEOTIDE SEQUENCE [LARGE SCALE GENOMIC DNA]</scope>
    <source>
        <strain evidence="6 7">DSM 25620</strain>
    </source>
</reference>
<evidence type="ECO:0000256" key="3">
    <source>
        <dbReference type="ARBA" id="ARBA00023163"/>
    </source>
</evidence>
<sequence length="150" mass="16755">MTSQMNAALKKNSAEPQHDDGKNTPPILADTAGFTADENGTCPIREVLDRVGDTWSLLVILNLQQGTIRFNALRRLIEGISQRMLTVTLRSLERDGLVLRTVRPTSPPEVEYSLTALGMSLAKPIDNLGQWAVDNRHTMREERARFDAQQ</sequence>
<accession>A0A7W8AHV7</accession>
<keyword evidence="1" id="KW-0805">Transcription regulation</keyword>
<dbReference type="InterPro" id="IPR036390">
    <property type="entry name" value="WH_DNA-bd_sf"/>
</dbReference>
<dbReference type="PROSITE" id="PS51118">
    <property type="entry name" value="HTH_HXLR"/>
    <property type="match status" value="1"/>
</dbReference>
<keyword evidence="3" id="KW-0804">Transcription</keyword>
<proteinExistence type="predicted"/>
<keyword evidence="2 6" id="KW-0238">DNA-binding</keyword>
<feature type="region of interest" description="Disordered" evidence="4">
    <location>
        <begin position="1"/>
        <end position="28"/>
    </location>
</feature>
<dbReference type="PANTHER" id="PTHR33204">
    <property type="entry name" value="TRANSCRIPTIONAL REGULATOR, MARR FAMILY"/>
    <property type="match status" value="1"/>
</dbReference>
<dbReference type="RefSeq" id="WP_246176081.1">
    <property type="nucleotide sequence ID" value="NZ_JACHIL010000002.1"/>
</dbReference>
<evidence type="ECO:0000313" key="6">
    <source>
        <dbReference type="EMBL" id="MBB5090697.1"/>
    </source>
</evidence>
<feature type="compositionally biased region" description="Basic and acidic residues" evidence="4">
    <location>
        <begin position="12"/>
        <end position="22"/>
    </location>
</feature>